<organism evidence="10 11">
    <name type="scientific">Povalibacter uvarum</name>
    <dbReference type="NCBI Taxonomy" id="732238"/>
    <lineage>
        <taxon>Bacteria</taxon>
        <taxon>Pseudomonadati</taxon>
        <taxon>Pseudomonadota</taxon>
        <taxon>Gammaproteobacteria</taxon>
        <taxon>Steroidobacterales</taxon>
        <taxon>Steroidobacteraceae</taxon>
        <taxon>Povalibacter</taxon>
    </lineage>
</organism>
<evidence type="ECO:0000256" key="8">
    <source>
        <dbReference type="PIRSR" id="PIRSR602403-1"/>
    </source>
</evidence>
<comment type="caution">
    <text evidence="10">The sequence shown here is derived from an EMBL/GenBank/DDBJ whole genome shotgun (WGS) entry which is preliminary data.</text>
</comment>
<dbReference type="PRINTS" id="PR00385">
    <property type="entry name" value="P450"/>
</dbReference>
<dbReference type="PROSITE" id="PS00086">
    <property type="entry name" value="CYTOCHROME_P450"/>
    <property type="match status" value="1"/>
</dbReference>
<feature type="binding site" description="axial binding residue" evidence="8">
    <location>
        <position position="398"/>
    </location>
    <ligand>
        <name>heme</name>
        <dbReference type="ChEBI" id="CHEBI:30413"/>
    </ligand>
    <ligandPart>
        <name>Fe</name>
        <dbReference type="ChEBI" id="CHEBI:18248"/>
    </ligandPart>
</feature>
<gene>
    <name evidence="10" type="ORF">HNQ60_002554</name>
</gene>
<evidence type="ECO:0000256" key="4">
    <source>
        <dbReference type="ARBA" id="ARBA00022723"/>
    </source>
</evidence>
<evidence type="ECO:0000256" key="1">
    <source>
        <dbReference type="ARBA" id="ARBA00001971"/>
    </source>
</evidence>
<dbReference type="InterPro" id="IPR002403">
    <property type="entry name" value="Cyt_P450_E_grp-IV"/>
</dbReference>
<comment type="similarity">
    <text evidence="2 9">Belongs to the cytochrome P450 family.</text>
</comment>
<keyword evidence="11" id="KW-1185">Reference proteome</keyword>
<dbReference type="GO" id="GO:0004497">
    <property type="term" value="F:monooxygenase activity"/>
    <property type="evidence" value="ECO:0007669"/>
    <property type="project" value="UniProtKB-KW"/>
</dbReference>
<dbReference type="PANTHER" id="PTHR24286:SF24">
    <property type="entry name" value="LANOSTEROL 14-ALPHA DEMETHYLASE"/>
    <property type="match status" value="1"/>
</dbReference>
<keyword evidence="4 8" id="KW-0479">Metal-binding</keyword>
<proteinExistence type="inferred from homology"/>
<dbReference type="AlphaFoldDB" id="A0A841HLP8"/>
<comment type="cofactor">
    <cofactor evidence="1 8">
        <name>heme</name>
        <dbReference type="ChEBI" id="CHEBI:30413"/>
    </cofactor>
</comment>
<dbReference type="Gene3D" id="1.10.630.10">
    <property type="entry name" value="Cytochrome P450"/>
    <property type="match status" value="1"/>
</dbReference>
<dbReference type="CDD" id="cd11045">
    <property type="entry name" value="CYP136-like"/>
    <property type="match status" value="1"/>
</dbReference>
<name>A0A841HLP8_9GAMM</name>
<evidence type="ECO:0000256" key="9">
    <source>
        <dbReference type="RuleBase" id="RU000461"/>
    </source>
</evidence>
<evidence type="ECO:0000256" key="5">
    <source>
        <dbReference type="ARBA" id="ARBA00023002"/>
    </source>
</evidence>
<evidence type="ECO:0000313" key="11">
    <source>
        <dbReference type="Proteomes" id="UP000588068"/>
    </source>
</evidence>
<keyword evidence="7 9" id="KW-0503">Monooxygenase</keyword>
<evidence type="ECO:0000256" key="7">
    <source>
        <dbReference type="ARBA" id="ARBA00023033"/>
    </source>
</evidence>
<dbReference type="InterPro" id="IPR036396">
    <property type="entry name" value="Cyt_P450_sf"/>
</dbReference>
<evidence type="ECO:0000256" key="6">
    <source>
        <dbReference type="ARBA" id="ARBA00023004"/>
    </source>
</evidence>
<keyword evidence="5 9" id="KW-0560">Oxidoreductase</keyword>
<protein>
    <submittedName>
        <fullName evidence="10">Cytochrome P450</fullName>
    </submittedName>
</protein>
<evidence type="ECO:0000256" key="2">
    <source>
        <dbReference type="ARBA" id="ARBA00010617"/>
    </source>
</evidence>
<dbReference type="PANTHER" id="PTHR24286">
    <property type="entry name" value="CYTOCHROME P450 26"/>
    <property type="match status" value="1"/>
</dbReference>
<keyword evidence="6 8" id="KW-0408">Iron</keyword>
<evidence type="ECO:0000313" key="10">
    <source>
        <dbReference type="EMBL" id="MBB6093673.1"/>
    </source>
</evidence>
<dbReference type="Proteomes" id="UP000588068">
    <property type="component" value="Unassembled WGS sequence"/>
</dbReference>
<evidence type="ECO:0000256" key="3">
    <source>
        <dbReference type="ARBA" id="ARBA00022617"/>
    </source>
</evidence>
<dbReference type="SUPFAM" id="SSF48264">
    <property type="entry name" value="Cytochrome P450"/>
    <property type="match status" value="1"/>
</dbReference>
<accession>A0A841HLP8</accession>
<dbReference type="GO" id="GO:0016705">
    <property type="term" value="F:oxidoreductase activity, acting on paired donors, with incorporation or reduction of molecular oxygen"/>
    <property type="evidence" value="ECO:0007669"/>
    <property type="project" value="InterPro"/>
</dbReference>
<reference evidence="10 11" key="1">
    <citation type="submission" date="2020-08" db="EMBL/GenBank/DDBJ databases">
        <title>Genomic Encyclopedia of Type Strains, Phase IV (KMG-IV): sequencing the most valuable type-strain genomes for metagenomic binning, comparative biology and taxonomic classification.</title>
        <authorList>
            <person name="Goeker M."/>
        </authorList>
    </citation>
    <scope>NUCLEOTIDE SEQUENCE [LARGE SCALE GENOMIC DNA]</scope>
    <source>
        <strain evidence="10 11">DSM 26723</strain>
    </source>
</reference>
<dbReference type="EMBL" id="JACHHZ010000003">
    <property type="protein sequence ID" value="MBB6093673.1"/>
    <property type="molecule type" value="Genomic_DNA"/>
</dbReference>
<sequence length="450" mass="51491">MANVEALAQSGASSKTIPVQQNWSLIRHALALRYNLLPHVIELEKRYGRVWYTPMGPAGMISLLGPDALELVLKNRDGAFSSAKGWEFFIGRVFPGAIMAMDGDQHRYQRRIMQVAFRRSALHAYLQQMAPAIDTGIDAWLPPNTEATRRFFPLIKQLTLDLAASVFMGVELGADATRLNRAFVDTVAASMAIVRKPIPGLGMWRGVRGRQVLVERFRSLIPEKRARHTSDFFSEFCHAESEQGEKFTDQEIIDHMIFLMMAAHDTTTSTLTTMMYLLARHPQWQHRLRESAKALGKEHLDYDDLDKVDELGWVMREALRMYPPLTSMPRGVVADVEFQGFRIPAGSMVGIYPIHTHYMPELWTDPYRFDPERFSPSRQEDRRHSFAWTPFGGGAHMCIGQHFATLQVKAIMHRLLLRYRWSTAEGYEMPYQMVPIAKPRDGLPLRFGRL</sequence>
<dbReference type="InterPro" id="IPR001128">
    <property type="entry name" value="Cyt_P450"/>
</dbReference>
<dbReference type="PRINTS" id="PR00465">
    <property type="entry name" value="EP450IV"/>
</dbReference>
<dbReference type="GO" id="GO:0005506">
    <property type="term" value="F:iron ion binding"/>
    <property type="evidence" value="ECO:0007669"/>
    <property type="project" value="InterPro"/>
</dbReference>
<dbReference type="GO" id="GO:0016125">
    <property type="term" value="P:sterol metabolic process"/>
    <property type="evidence" value="ECO:0007669"/>
    <property type="project" value="TreeGrafter"/>
</dbReference>
<keyword evidence="3 8" id="KW-0349">Heme</keyword>
<dbReference type="RefSeq" id="WP_184332295.1">
    <property type="nucleotide sequence ID" value="NZ_JACHHZ010000003.1"/>
</dbReference>
<dbReference type="InterPro" id="IPR017972">
    <property type="entry name" value="Cyt_P450_CS"/>
</dbReference>
<dbReference type="Pfam" id="PF00067">
    <property type="entry name" value="p450"/>
    <property type="match status" value="1"/>
</dbReference>
<dbReference type="GO" id="GO:0020037">
    <property type="term" value="F:heme binding"/>
    <property type="evidence" value="ECO:0007669"/>
    <property type="project" value="InterPro"/>
</dbReference>